<evidence type="ECO:0000256" key="1">
    <source>
        <dbReference type="SAM" id="Coils"/>
    </source>
</evidence>
<organism evidence="2 3">
    <name type="scientific">Gibberella moniliformis (strain M3125 / FGSC 7600)</name>
    <name type="common">Maize ear and stalk rot fungus</name>
    <name type="synonym">Fusarium verticillioides</name>
    <dbReference type="NCBI Taxonomy" id="334819"/>
    <lineage>
        <taxon>Eukaryota</taxon>
        <taxon>Fungi</taxon>
        <taxon>Dikarya</taxon>
        <taxon>Ascomycota</taxon>
        <taxon>Pezizomycotina</taxon>
        <taxon>Sordariomycetes</taxon>
        <taxon>Hypocreomycetidae</taxon>
        <taxon>Hypocreales</taxon>
        <taxon>Nectriaceae</taxon>
        <taxon>Fusarium</taxon>
        <taxon>Fusarium fujikuroi species complex</taxon>
    </lineage>
</organism>
<dbReference type="Proteomes" id="UP000009096">
    <property type="component" value="Chromosome 8"/>
</dbReference>
<evidence type="ECO:0000313" key="3">
    <source>
        <dbReference type="Proteomes" id="UP000009096"/>
    </source>
</evidence>
<keyword evidence="3" id="KW-1185">Reference proteome</keyword>
<name>W7M8S5_GIBM7</name>
<reference evidence="2 3" key="1">
    <citation type="journal article" date="2010" name="Nature">
        <title>Comparative genomics reveals mobile pathogenicity chromosomes in Fusarium.</title>
        <authorList>
            <person name="Ma L.J."/>
            <person name="van der Does H.C."/>
            <person name="Borkovich K.A."/>
            <person name="Coleman J.J."/>
            <person name="Daboussi M.J."/>
            <person name="Di Pietro A."/>
            <person name="Dufresne M."/>
            <person name="Freitag M."/>
            <person name="Grabherr M."/>
            <person name="Henrissat B."/>
            <person name="Houterman P.M."/>
            <person name="Kang S."/>
            <person name="Shim W.B."/>
            <person name="Woloshuk C."/>
            <person name="Xie X."/>
            <person name="Xu J.R."/>
            <person name="Antoniw J."/>
            <person name="Baker S.E."/>
            <person name="Bluhm B.H."/>
            <person name="Breakspear A."/>
            <person name="Brown D.W."/>
            <person name="Butchko R.A."/>
            <person name="Chapman S."/>
            <person name="Coulson R."/>
            <person name="Coutinho P.M."/>
            <person name="Danchin E.G."/>
            <person name="Diener A."/>
            <person name="Gale L.R."/>
            <person name="Gardiner D.M."/>
            <person name="Goff S."/>
            <person name="Hammond-Kosack K.E."/>
            <person name="Hilburn K."/>
            <person name="Hua-Van A."/>
            <person name="Jonkers W."/>
            <person name="Kazan K."/>
            <person name="Kodira C.D."/>
            <person name="Koehrsen M."/>
            <person name="Kumar L."/>
            <person name="Lee Y.H."/>
            <person name="Li L."/>
            <person name="Manners J.M."/>
            <person name="Miranda-Saavedra D."/>
            <person name="Mukherjee M."/>
            <person name="Park G."/>
            <person name="Park J."/>
            <person name="Park S.Y."/>
            <person name="Proctor R.H."/>
            <person name="Regev A."/>
            <person name="Ruiz-Roldan M.C."/>
            <person name="Sain D."/>
            <person name="Sakthikumar S."/>
            <person name="Sykes S."/>
            <person name="Schwartz D.C."/>
            <person name="Turgeon B.G."/>
            <person name="Wapinski I."/>
            <person name="Yoder O."/>
            <person name="Young S."/>
            <person name="Zeng Q."/>
            <person name="Zhou S."/>
            <person name="Galagan J."/>
            <person name="Cuomo C.A."/>
            <person name="Kistler H.C."/>
            <person name="Rep M."/>
        </authorList>
    </citation>
    <scope>NUCLEOTIDE SEQUENCE [LARGE SCALE GENOMIC DNA]</scope>
    <source>
        <strain evidence="3">M3125 / FGSC 7600</strain>
    </source>
</reference>
<dbReference type="RefSeq" id="XP_018753572.1">
    <property type="nucleotide sequence ID" value="XM_018896154.1"/>
</dbReference>
<gene>
    <name evidence="2" type="ORF">FVEG_07505</name>
</gene>
<dbReference type="VEuPathDB" id="FungiDB:FVEG_07505"/>
<dbReference type="KEGG" id="fvr:FVEG_07505"/>
<dbReference type="HOGENOM" id="CLU_2922791_0_0_1"/>
<dbReference type="GeneID" id="30065295"/>
<proteinExistence type="predicted"/>
<dbReference type="Gene3D" id="1.20.5.340">
    <property type="match status" value="1"/>
</dbReference>
<sequence>MRKTNEALSSENARLKEQVEKQDAAIKQLTSTVTDLMGRFAKLESTVDCKEAERKLSELEV</sequence>
<dbReference type="AlphaFoldDB" id="W7M8S5"/>
<accession>W7M8S5</accession>
<dbReference type="EMBL" id="DS022250">
    <property type="protein sequence ID" value="EWG47381.1"/>
    <property type="molecule type" value="Genomic_DNA"/>
</dbReference>
<feature type="coiled-coil region" evidence="1">
    <location>
        <begin position="5"/>
        <end position="32"/>
    </location>
</feature>
<protein>
    <submittedName>
        <fullName evidence="2">Uncharacterized protein</fullName>
    </submittedName>
</protein>
<keyword evidence="1" id="KW-0175">Coiled coil</keyword>
<evidence type="ECO:0000313" key="2">
    <source>
        <dbReference type="EMBL" id="EWG47381.1"/>
    </source>
</evidence>
<dbReference type="EMBL" id="CM000585">
    <property type="protein sequence ID" value="EWG47381.1"/>
    <property type="molecule type" value="Genomic_DNA"/>
</dbReference>